<dbReference type="Pfam" id="PF02128">
    <property type="entry name" value="Peptidase_M36"/>
    <property type="match status" value="1"/>
</dbReference>
<dbReference type="InterPro" id="IPR027268">
    <property type="entry name" value="Peptidase_M4/M1_CTD_sf"/>
</dbReference>
<gene>
    <name evidence="9" type="ORF">LCY76_05925</name>
</gene>
<dbReference type="InterPro" id="IPR001842">
    <property type="entry name" value="Peptidase_M36"/>
</dbReference>
<dbReference type="GO" id="GO:0004222">
    <property type="term" value="F:metalloendopeptidase activity"/>
    <property type="evidence" value="ECO:0007669"/>
    <property type="project" value="InterPro"/>
</dbReference>
<organism evidence="9 10">
    <name type="scientific">Fictibacillus marinisediminis</name>
    <dbReference type="NCBI Taxonomy" id="2878389"/>
    <lineage>
        <taxon>Bacteria</taxon>
        <taxon>Bacillati</taxon>
        <taxon>Bacillota</taxon>
        <taxon>Bacilli</taxon>
        <taxon>Bacillales</taxon>
        <taxon>Fictibacillaceae</taxon>
        <taxon>Fictibacillus</taxon>
    </lineage>
</organism>
<keyword evidence="3" id="KW-0732">Signal</keyword>
<dbReference type="Gene3D" id="1.10.390.10">
    <property type="entry name" value="Neutral Protease Domain 2"/>
    <property type="match status" value="1"/>
</dbReference>
<protein>
    <submittedName>
        <fullName evidence="9">M36 family metallopeptidase</fullName>
    </submittedName>
</protein>
<dbReference type="Proteomes" id="UP001139011">
    <property type="component" value="Unassembled WGS sequence"/>
</dbReference>
<evidence type="ECO:0000313" key="10">
    <source>
        <dbReference type="Proteomes" id="UP001139011"/>
    </source>
</evidence>
<dbReference type="Pfam" id="PF07504">
    <property type="entry name" value="FTP"/>
    <property type="match status" value="1"/>
</dbReference>
<dbReference type="GO" id="GO:0008270">
    <property type="term" value="F:zinc ion binding"/>
    <property type="evidence" value="ECO:0007669"/>
    <property type="project" value="InterPro"/>
</dbReference>
<name>A0A9X1XEE6_9BACL</name>
<reference evidence="9" key="1">
    <citation type="submission" date="2021-09" db="EMBL/GenBank/DDBJ databases">
        <title>Genome analysis of Fictibacillus sp. KIGAM418 isolated from marine sediment.</title>
        <authorList>
            <person name="Seo M.-J."/>
            <person name="Cho E.-S."/>
            <person name="Hwang C.Y."/>
        </authorList>
    </citation>
    <scope>NUCLEOTIDE SEQUENCE</scope>
    <source>
        <strain evidence="9">KIGAM418</strain>
    </source>
</reference>
<feature type="domain" description="FTP" evidence="8">
    <location>
        <begin position="57"/>
        <end position="93"/>
    </location>
</feature>
<evidence type="ECO:0000259" key="8">
    <source>
        <dbReference type="Pfam" id="PF07504"/>
    </source>
</evidence>
<dbReference type="EMBL" id="JAIWJX010000002">
    <property type="protein sequence ID" value="MCK6256139.1"/>
    <property type="molecule type" value="Genomic_DNA"/>
</dbReference>
<comment type="caution">
    <text evidence="9">The sequence shown here is derived from an EMBL/GenBank/DDBJ whole genome shotgun (WGS) entry which is preliminary data.</text>
</comment>
<keyword evidence="1" id="KW-0645">Protease</keyword>
<dbReference type="PANTHER" id="PTHR33794">
    <property type="entry name" value="BACILLOLYSIN"/>
    <property type="match status" value="1"/>
</dbReference>
<dbReference type="RefSeq" id="WP_248254604.1">
    <property type="nucleotide sequence ID" value="NZ_JAIWJX010000002.1"/>
</dbReference>
<feature type="region of interest" description="Disordered" evidence="7">
    <location>
        <begin position="1"/>
        <end position="20"/>
    </location>
</feature>
<dbReference type="AlphaFoldDB" id="A0A9X1XEE6"/>
<evidence type="ECO:0000256" key="6">
    <source>
        <dbReference type="ARBA" id="ARBA00023049"/>
    </source>
</evidence>
<evidence type="ECO:0000256" key="1">
    <source>
        <dbReference type="ARBA" id="ARBA00022670"/>
    </source>
</evidence>
<proteinExistence type="predicted"/>
<keyword evidence="2" id="KW-0479">Metal-binding</keyword>
<sequence>MPSFQHGNSPALRGNAVNAQSLSSKSSADDFLKRNAAKYNLSNDLSGLDYVTTISTAAGSYVRYQQTVNGSPVFSKQLTATVDLDGHVSLVVSDYTPYNSVERAPDKLTKEQAETKAAAYINDKGKGKWGTTGNTFGYVIQNGKAIPVYKVVIHANEPFGAWEAIVHAGNGRLIEKKDLNQKATGSGQVFLPNPVESSGSAAGLADNNDADSPALNAQLKNVQLLGLDGTGKLAGQYVAINSKARTKSSDLTFNYTRSDNQFEDVMAYYHIDTLQRYIQSLGFANINNRSITANVNTYKQDNSFYSPTKKDLTFGSGGVDDAEDAGVIAHEYGHSIQDSQVPGFGNSLEGGSMGEGFGDYLGATYEDAVTGDGFGHACVAEWDSTSYSSSNPPCLRRLDEDKVYPRDVAGEVHADGEIWSQPLYELAGAIGRDAATKIILQSHWSLTPNATFNDGARAIKQADQQLNGGRNAKTIDAFFKARGLSTN</sequence>
<dbReference type="InterPro" id="IPR011096">
    <property type="entry name" value="FTP_domain"/>
</dbReference>
<dbReference type="PANTHER" id="PTHR33794:SF1">
    <property type="entry name" value="BACILLOLYSIN"/>
    <property type="match status" value="1"/>
</dbReference>
<dbReference type="GO" id="GO:0006508">
    <property type="term" value="P:proteolysis"/>
    <property type="evidence" value="ECO:0007669"/>
    <property type="project" value="UniProtKB-KW"/>
</dbReference>
<accession>A0A9X1XEE6</accession>
<keyword evidence="4" id="KW-0378">Hydrolase</keyword>
<keyword evidence="5" id="KW-0862">Zinc</keyword>
<evidence type="ECO:0000256" key="4">
    <source>
        <dbReference type="ARBA" id="ARBA00022801"/>
    </source>
</evidence>
<evidence type="ECO:0000256" key="2">
    <source>
        <dbReference type="ARBA" id="ARBA00022723"/>
    </source>
</evidence>
<keyword evidence="10" id="KW-1185">Reference proteome</keyword>
<dbReference type="SUPFAM" id="SSF55486">
    <property type="entry name" value="Metalloproteases ('zincins'), catalytic domain"/>
    <property type="match status" value="1"/>
</dbReference>
<keyword evidence="6" id="KW-0482">Metalloprotease</keyword>
<dbReference type="InterPro" id="IPR050728">
    <property type="entry name" value="Zinc_Metalloprotease_M4"/>
</dbReference>
<evidence type="ECO:0000313" key="9">
    <source>
        <dbReference type="EMBL" id="MCK6256139.1"/>
    </source>
</evidence>
<evidence type="ECO:0000256" key="3">
    <source>
        <dbReference type="ARBA" id="ARBA00022729"/>
    </source>
</evidence>
<evidence type="ECO:0000256" key="5">
    <source>
        <dbReference type="ARBA" id="ARBA00022833"/>
    </source>
</evidence>
<evidence type="ECO:0000256" key="7">
    <source>
        <dbReference type="SAM" id="MobiDB-lite"/>
    </source>
</evidence>
<dbReference type="GO" id="GO:0005615">
    <property type="term" value="C:extracellular space"/>
    <property type="evidence" value="ECO:0007669"/>
    <property type="project" value="InterPro"/>
</dbReference>